<evidence type="ECO:0000313" key="3">
    <source>
        <dbReference type="Proteomes" id="UP000059188"/>
    </source>
</evidence>
<dbReference type="EMBL" id="LN679109">
    <property type="protein sequence ID" value="CEL52505.1"/>
    <property type="molecule type" value="Genomic_DNA"/>
</dbReference>
<keyword evidence="3" id="KW-1185">Reference proteome</keyword>
<gene>
    <name evidence="2" type="ORF">RSOLAG1IB_05709</name>
</gene>
<feature type="compositionally biased region" description="Basic and acidic residues" evidence="1">
    <location>
        <begin position="115"/>
        <end position="125"/>
    </location>
</feature>
<reference evidence="2 3" key="1">
    <citation type="submission" date="2014-11" db="EMBL/GenBank/DDBJ databases">
        <authorList>
            <person name="Wibberg Daniel"/>
        </authorList>
    </citation>
    <scope>NUCLEOTIDE SEQUENCE [LARGE SCALE GENOMIC DNA]</scope>
    <source>
        <strain evidence="2">Rhizoctonia solani AG1-IB 7/3/14</strain>
    </source>
</reference>
<proteinExistence type="predicted"/>
<dbReference type="Proteomes" id="UP000059188">
    <property type="component" value="Unassembled WGS sequence"/>
</dbReference>
<evidence type="ECO:0000313" key="2">
    <source>
        <dbReference type="EMBL" id="CEL52505.1"/>
    </source>
</evidence>
<sequence>MGRPTVCTASLLPKSNGWQQPNEDMALEASGARGLPTYNAEQESTAIALTATNLVNTRSLPPVSIDTHDGRITKAEEEADYDMCTLCTEIQDDDYILVDPEVLPDLQQAPSENLPVEKGRKTSQL</sequence>
<accession>A0A0B7F4N6</accession>
<dbReference type="AlphaFoldDB" id="A0A0B7F4N6"/>
<organism evidence="2 3">
    <name type="scientific">Thanatephorus cucumeris (strain AG1-IB / isolate 7/3/14)</name>
    <name type="common">Lettuce bottom rot fungus</name>
    <name type="synonym">Rhizoctonia solani</name>
    <dbReference type="NCBI Taxonomy" id="1108050"/>
    <lineage>
        <taxon>Eukaryota</taxon>
        <taxon>Fungi</taxon>
        <taxon>Dikarya</taxon>
        <taxon>Basidiomycota</taxon>
        <taxon>Agaricomycotina</taxon>
        <taxon>Agaricomycetes</taxon>
        <taxon>Cantharellales</taxon>
        <taxon>Ceratobasidiaceae</taxon>
        <taxon>Rhizoctonia</taxon>
        <taxon>Rhizoctonia solani AG-1</taxon>
    </lineage>
</organism>
<feature type="region of interest" description="Disordered" evidence="1">
    <location>
        <begin position="103"/>
        <end position="125"/>
    </location>
</feature>
<protein>
    <submittedName>
        <fullName evidence="2">Uncharacterized protein</fullName>
    </submittedName>
</protein>
<name>A0A0B7F4N6_THACB</name>
<evidence type="ECO:0000256" key="1">
    <source>
        <dbReference type="SAM" id="MobiDB-lite"/>
    </source>
</evidence>